<dbReference type="RefSeq" id="WP_096328883.1">
    <property type="nucleotide sequence ID" value="NZ_FOMX01000007.1"/>
</dbReference>
<evidence type="ECO:0000313" key="2">
    <source>
        <dbReference type="Proteomes" id="UP000199400"/>
    </source>
</evidence>
<name>A0A1I1X690_9BACT</name>
<gene>
    <name evidence="1" type="ORF">SAMN02745121_02749</name>
</gene>
<organism evidence="1 2">
    <name type="scientific">Nannocystis exedens</name>
    <dbReference type="NCBI Taxonomy" id="54"/>
    <lineage>
        <taxon>Bacteria</taxon>
        <taxon>Pseudomonadati</taxon>
        <taxon>Myxococcota</taxon>
        <taxon>Polyangia</taxon>
        <taxon>Nannocystales</taxon>
        <taxon>Nannocystaceae</taxon>
        <taxon>Nannocystis</taxon>
    </lineage>
</organism>
<proteinExistence type="predicted"/>
<dbReference type="Proteomes" id="UP000199400">
    <property type="component" value="Unassembled WGS sequence"/>
</dbReference>
<evidence type="ECO:0000313" key="1">
    <source>
        <dbReference type="EMBL" id="SFE02877.1"/>
    </source>
</evidence>
<dbReference type="EMBL" id="FOMX01000007">
    <property type="protein sequence ID" value="SFE02877.1"/>
    <property type="molecule type" value="Genomic_DNA"/>
</dbReference>
<dbReference type="STRING" id="54.SAMN02745121_02749"/>
<reference evidence="2" key="1">
    <citation type="submission" date="2016-10" db="EMBL/GenBank/DDBJ databases">
        <authorList>
            <person name="Varghese N."/>
            <person name="Submissions S."/>
        </authorList>
    </citation>
    <scope>NUCLEOTIDE SEQUENCE [LARGE SCALE GENOMIC DNA]</scope>
    <source>
        <strain evidence="2">ATCC 25963</strain>
    </source>
</reference>
<protein>
    <submittedName>
        <fullName evidence="1">Uncharacterized protein</fullName>
    </submittedName>
</protein>
<dbReference type="AlphaFoldDB" id="A0A1I1X690"/>
<accession>A0A1I1X690</accession>
<dbReference type="OrthoDB" id="5513766at2"/>
<sequence>MDLLLPGPGLAEWLLAALSGKKVALWTGSDAGRGRGGRAARTTTTALRERLGWVDLAGASGLEGLVVVMALGGTEPPADALQAVQGGGTVVELAHPPVVPLWRPSRWAARAELVRRASESRAGVWLGRGCYAVEQWAPIDTPRLLVTCGRVRAIPGA</sequence>
<keyword evidence="2" id="KW-1185">Reference proteome</keyword>